<dbReference type="Proteomes" id="UP000309544">
    <property type="component" value="Unassembled WGS sequence"/>
</dbReference>
<dbReference type="EMBL" id="VDCI01000002">
    <property type="protein sequence ID" value="TNJ37401.1"/>
    <property type="molecule type" value="Genomic_DNA"/>
</dbReference>
<dbReference type="GO" id="GO:0004519">
    <property type="term" value="F:endonuclease activity"/>
    <property type="evidence" value="ECO:0007669"/>
    <property type="project" value="UniProtKB-KW"/>
</dbReference>
<organism evidence="2 3">
    <name type="scientific">Prosthecochloris vibrioformis</name>
    <name type="common">Chlorobium vibrioforme</name>
    <dbReference type="NCBI Taxonomy" id="1098"/>
    <lineage>
        <taxon>Bacteria</taxon>
        <taxon>Pseudomonadati</taxon>
        <taxon>Chlorobiota</taxon>
        <taxon>Chlorobiia</taxon>
        <taxon>Chlorobiales</taxon>
        <taxon>Chlorobiaceae</taxon>
        <taxon>Prosthecochloris</taxon>
    </lineage>
</organism>
<accession>A0A5C4S3N3</accession>
<keyword evidence="2" id="KW-0540">Nuclease</keyword>
<dbReference type="PANTHER" id="PTHR42834:SF1">
    <property type="entry name" value="ENDONUCLEASE_EXONUCLEASE_PHOSPHATASE FAMILY PROTEIN (AFU_ORTHOLOGUE AFUA_3G09210)"/>
    <property type="match status" value="1"/>
</dbReference>
<dbReference type="PANTHER" id="PTHR42834">
    <property type="entry name" value="ENDONUCLEASE/EXONUCLEASE/PHOSPHATASE FAMILY PROTEIN (AFU_ORTHOLOGUE AFUA_3G09210)"/>
    <property type="match status" value="1"/>
</dbReference>
<proteinExistence type="predicted"/>
<dbReference type="AlphaFoldDB" id="A0A5C4S3N3"/>
<keyword evidence="2" id="KW-0255">Endonuclease</keyword>
<reference evidence="2 3" key="1">
    <citation type="submission" date="2019-05" db="EMBL/GenBank/DDBJ databases">
        <title>Draft Whole-Genome sequence of the green sulfur bacterium Prosthecochloris vibrioformis DSM 260.</title>
        <authorList>
            <person name="Meyer T.E."/>
            <person name="Kyndt J.A."/>
        </authorList>
    </citation>
    <scope>NUCLEOTIDE SEQUENCE [LARGE SCALE GENOMIC DNA]</scope>
    <source>
        <strain evidence="2 3">DSM 260</strain>
    </source>
</reference>
<dbReference type="SUPFAM" id="SSF56219">
    <property type="entry name" value="DNase I-like"/>
    <property type="match status" value="1"/>
</dbReference>
<comment type="caution">
    <text evidence="2">The sequence shown here is derived from an EMBL/GenBank/DDBJ whole genome shotgun (WGS) entry which is preliminary data.</text>
</comment>
<evidence type="ECO:0000313" key="2">
    <source>
        <dbReference type="EMBL" id="TNJ37401.1"/>
    </source>
</evidence>
<dbReference type="Pfam" id="PF19580">
    <property type="entry name" value="Exo_endo_phos_3"/>
    <property type="match status" value="1"/>
</dbReference>
<feature type="domain" description="Endonuclease/exonuclease/phosphatase" evidence="1">
    <location>
        <begin position="2"/>
        <end position="314"/>
    </location>
</feature>
<keyword evidence="2" id="KW-0378">Hydrolase</keyword>
<name>A0A5C4S3N3_PROVB</name>
<dbReference type="Gene3D" id="3.60.10.10">
    <property type="entry name" value="Endonuclease/exonuclease/phosphatase"/>
    <property type="match status" value="1"/>
</dbReference>
<dbReference type="InterPro" id="IPR036691">
    <property type="entry name" value="Endo/exonu/phosph_ase_sf"/>
</dbReference>
<dbReference type="InterPro" id="IPR005135">
    <property type="entry name" value="Endo/exonuclease/phosphatase"/>
</dbReference>
<keyword evidence="3" id="KW-1185">Reference proteome</keyword>
<protein>
    <submittedName>
        <fullName evidence="2">Endonuclease</fullName>
    </submittedName>
</protein>
<sequence length="317" mass="35923">MILWWNVENLFDTVDDPGVDDREFTPGGRKGWTEKKLELKLLRLGHVVRLAREEVGDYPALLAFAEVENEGVFGRLLSGLPEANYEAAYHESPDGRGIDIAVAYDRSRLTLVGDVHRGVLFEGRPTRDVSAYGFEVQGTEETLWLVVNHWPSRSMGRKWSEPKRIAAAKVTRELVDHLRGVEWSRGRRANIVVAGDFNDEPDDRSVKKVLGADGSRKKVVRSCGKRLYNCWRDLEEDEDELGSYNYRGKWNRLDQVLVSCGLLDGVGLEVPEDGFLCFQPGVMRKGHQGVPWATYERGKFRGGYSDHFPLLLSVDML</sequence>
<dbReference type="RefSeq" id="WP_139626326.1">
    <property type="nucleotide sequence ID" value="NZ_VDCI01000002.1"/>
</dbReference>
<evidence type="ECO:0000313" key="3">
    <source>
        <dbReference type="Proteomes" id="UP000309544"/>
    </source>
</evidence>
<evidence type="ECO:0000259" key="1">
    <source>
        <dbReference type="Pfam" id="PF19580"/>
    </source>
</evidence>
<gene>
    <name evidence="2" type="ORF">FGF68_04105</name>
</gene>